<dbReference type="EMBL" id="LGST01000029">
    <property type="protein sequence ID" value="KND98944.1"/>
    <property type="molecule type" value="Genomic_DNA"/>
</dbReference>
<dbReference type="VEuPathDB" id="FungiDB:CJJ09_003444"/>
<dbReference type="InterPro" id="IPR008847">
    <property type="entry name" value="Suf"/>
</dbReference>
<evidence type="ECO:0000259" key="7">
    <source>
        <dbReference type="Pfam" id="PF05843"/>
    </source>
</evidence>
<dbReference type="Proteomes" id="UP000037122">
    <property type="component" value="Unassembled WGS sequence"/>
</dbReference>
<feature type="compositionally biased region" description="Polar residues" evidence="6">
    <location>
        <begin position="665"/>
        <end position="676"/>
    </location>
</feature>
<accession>A0A0L0NY49</accession>
<dbReference type="Pfam" id="PF05843">
    <property type="entry name" value="Suf"/>
    <property type="match status" value="1"/>
</dbReference>
<feature type="compositionally biased region" description="Acidic residues" evidence="6">
    <location>
        <begin position="632"/>
        <end position="641"/>
    </location>
</feature>
<evidence type="ECO:0000256" key="3">
    <source>
        <dbReference type="ARBA" id="ARBA00026188"/>
    </source>
</evidence>
<feature type="coiled-coil region" evidence="5">
    <location>
        <begin position="357"/>
        <end position="384"/>
    </location>
</feature>
<comment type="subcellular location">
    <subcellularLocation>
        <location evidence="4">Nucleus</location>
    </subcellularLocation>
    <subcellularLocation>
        <location evidence="4">Cytoplasm</location>
    </subcellularLocation>
    <text evidence="4">Nucleus and/or cytoplasm.</text>
</comment>
<dbReference type="GO" id="GO:0180010">
    <property type="term" value="P:co-transcriptional mRNA 3'-end processing, cleavage and polyadenylation pathway"/>
    <property type="evidence" value="ECO:0007669"/>
    <property type="project" value="UniProtKB-UniRule"/>
</dbReference>
<comment type="function">
    <text evidence="4">Component of the cleavage factor IA (CFIA) complex, which is involved in the endonucleolytic cleavage during polyadenylation-dependent pre-mRNA 3'-end formation.</text>
</comment>
<dbReference type="SMART" id="SM00386">
    <property type="entry name" value="HAT"/>
    <property type="match status" value="6"/>
</dbReference>
<dbReference type="VEuPathDB" id="FungiDB:B9J08_001188"/>
<sequence length="739" mass="85489">MAEKKERLLLDVIGTLEDAVEKNPLDYKKWSQLIEHVVAKDKEEQVRATFERYFSIFRFDARQWNNYVNFELNRGEFNNVEQIFAKCLPITDDVDLCRTYVSYVRRVNDVITGGEKARTTVLQAFDFAVNKVGTDVDSAELWKDYLDFFKSWTPSSSWEQQQKTDLIRRLYRRCLVIPVAKIESTWAEYTKWENEVSTPNSASKFIADLSTSYMEARSWNTEFKNATKGLLRRRTIPMSLQEDNNNVLSTQVELWFRWLELEKKNHLNLKEHDLRKRVEYVFRQATYTLPFVPEIWFRFSRYMMSDGEEANRARSIDLLSEAFKLNPSSFLIAFLLTELHEKDNSFEKATEVLRNLIGTLSKKYDALKEQLDTLNSEVKERALNSLEKQKNANDSDDEDMIDSGNSEVKLSESEALEILDLEAKVEDLSKSVTLAYINLMALSKRTQGIKEVRSVFKQRKNFEAIGYEFYVENALTEYYSDNKKIADRVFDLAMKTFSLNGGFLYAYLDYLILTNSSESIKVFFEMALTNLLQTLLEDQEAIQLSKGNILDQKKRTVRLKKNQNAMKRIIKRYIRFAYNYLDLDTVGALERRYLHLFPDDDELNLFKDRSRGTAVDAISKYDLCTEEKSDSDNEDDEDEVAAEQHKSKKRRRLSSPSDNYLPESATGTTSGTSIVGNGQIAGPQMGQPENQFGFVGTTIYGLLQVLPNAGYFGPPNEHIFNSAKLVELFSNLPDLPGDH</sequence>
<dbReference type="InterPro" id="IPR011990">
    <property type="entry name" value="TPR-like_helical_dom_sf"/>
</dbReference>
<dbReference type="GO" id="GO:0003729">
    <property type="term" value="F:mRNA binding"/>
    <property type="evidence" value="ECO:0007669"/>
    <property type="project" value="TreeGrafter"/>
</dbReference>
<dbReference type="VEuPathDB" id="FungiDB:CJI96_0003034"/>
<keyword evidence="4" id="KW-0507">mRNA processing</keyword>
<feature type="domain" description="Suppressor of forked" evidence="7">
    <location>
        <begin position="12"/>
        <end position="622"/>
    </location>
</feature>
<dbReference type="VEuPathDB" id="FungiDB:CJJ07_003979"/>
<feature type="region of interest" description="Disordered" evidence="6">
    <location>
        <begin position="625"/>
        <end position="686"/>
    </location>
</feature>
<dbReference type="VEuPathDB" id="FungiDB:CJI97_001418"/>
<keyword evidence="4" id="KW-0963">Cytoplasm</keyword>
<keyword evidence="5" id="KW-0175">Coiled coil</keyword>
<gene>
    <name evidence="8" type="ORF">QG37_04290</name>
</gene>
<reference evidence="9" key="1">
    <citation type="journal article" date="2015" name="BMC Genomics">
        <title>Draft genome of a commonly misdiagnosed multidrug resistant pathogen Candida auris.</title>
        <authorList>
            <person name="Chatterjee S."/>
            <person name="Alampalli S.V."/>
            <person name="Nageshan R.K."/>
            <person name="Chettiar S.T."/>
            <person name="Joshi S."/>
            <person name="Tatu U.S."/>
        </authorList>
    </citation>
    <scope>NUCLEOTIDE SEQUENCE [LARGE SCALE GENOMIC DNA]</scope>
    <source>
        <strain evidence="9">6684</strain>
    </source>
</reference>
<dbReference type="AlphaFoldDB" id="A0A0L0NY49"/>
<dbReference type="InterPro" id="IPR045243">
    <property type="entry name" value="Rna14-like"/>
</dbReference>
<evidence type="ECO:0000256" key="2">
    <source>
        <dbReference type="ARBA" id="ARBA00023242"/>
    </source>
</evidence>
<evidence type="ECO:0000256" key="1">
    <source>
        <dbReference type="ARBA" id="ARBA00022737"/>
    </source>
</evidence>
<dbReference type="PANTHER" id="PTHR19980">
    <property type="entry name" value="RNA CLEAVAGE STIMULATION FACTOR"/>
    <property type="match status" value="1"/>
</dbReference>
<comment type="caution">
    <text evidence="8">The sequence shown here is derived from an EMBL/GenBank/DDBJ whole genome shotgun (WGS) entry which is preliminary data.</text>
</comment>
<dbReference type="VEuPathDB" id="FungiDB:QG37_04290"/>
<dbReference type="SUPFAM" id="SSF48452">
    <property type="entry name" value="TPR-like"/>
    <property type="match status" value="2"/>
</dbReference>
<dbReference type="GO" id="GO:0005634">
    <property type="term" value="C:nucleus"/>
    <property type="evidence" value="ECO:0007669"/>
    <property type="project" value="UniProtKB-SubCell"/>
</dbReference>
<organism evidence="8 9">
    <name type="scientific">Candidozyma auris</name>
    <name type="common">Yeast</name>
    <name type="synonym">Candida auris</name>
    <dbReference type="NCBI Taxonomy" id="498019"/>
    <lineage>
        <taxon>Eukaryota</taxon>
        <taxon>Fungi</taxon>
        <taxon>Dikarya</taxon>
        <taxon>Ascomycota</taxon>
        <taxon>Saccharomycotina</taxon>
        <taxon>Pichiomycetes</taxon>
        <taxon>Metschnikowiaceae</taxon>
        <taxon>Candidozyma</taxon>
    </lineage>
</organism>
<evidence type="ECO:0000313" key="8">
    <source>
        <dbReference type="EMBL" id="KND98944.1"/>
    </source>
</evidence>
<dbReference type="PANTHER" id="PTHR19980:SF0">
    <property type="entry name" value="CLEAVAGE STIMULATION FACTOR SUBUNIT 3"/>
    <property type="match status" value="1"/>
</dbReference>
<evidence type="ECO:0000313" key="9">
    <source>
        <dbReference type="Proteomes" id="UP000037122"/>
    </source>
</evidence>
<protein>
    <recommendedName>
        <fullName evidence="3 4">mRNA 3'-end-processing protein RNA14</fullName>
    </recommendedName>
</protein>
<keyword evidence="2 4" id="KW-0539">Nucleus</keyword>
<evidence type="ECO:0000256" key="5">
    <source>
        <dbReference type="SAM" id="Coils"/>
    </source>
</evidence>
<dbReference type="Gene3D" id="1.25.40.1040">
    <property type="match status" value="1"/>
</dbReference>
<evidence type="ECO:0000256" key="6">
    <source>
        <dbReference type="SAM" id="MobiDB-lite"/>
    </source>
</evidence>
<keyword evidence="1" id="KW-0677">Repeat</keyword>
<name>A0A0L0NY49_CANAR</name>
<dbReference type="InterPro" id="IPR003107">
    <property type="entry name" value="HAT"/>
</dbReference>
<evidence type="ECO:0000256" key="4">
    <source>
        <dbReference type="RuleBase" id="RU369035"/>
    </source>
</evidence>
<dbReference type="GO" id="GO:0005737">
    <property type="term" value="C:cytoplasm"/>
    <property type="evidence" value="ECO:0007669"/>
    <property type="project" value="UniProtKB-SubCell"/>
</dbReference>
<proteinExistence type="predicted"/>